<dbReference type="Proteomes" id="UP000199652">
    <property type="component" value="Unassembled WGS sequence"/>
</dbReference>
<protein>
    <submittedName>
        <fullName evidence="3">Helix-turn-helix</fullName>
    </submittedName>
</protein>
<dbReference type="GO" id="GO:0003677">
    <property type="term" value="F:DNA binding"/>
    <property type="evidence" value="ECO:0007669"/>
    <property type="project" value="UniProtKB-KW"/>
</dbReference>
<dbReference type="PANTHER" id="PTHR46558:SF11">
    <property type="entry name" value="HTH-TYPE TRANSCRIPTIONAL REGULATOR XRE"/>
    <property type="match status" value="1"/>
</dbReference>
<evidence type="ECO:0000313" key="4">
    <source>
        <dbReference type="Proteomes" id="UP000199652"/>
    </source>
</evidence>
<dbReference type="SUPFAM" id="SSF47413">
    <property type="entry name" value="lambda repressor-like DNA-binding domains"/>
    <property type="match status" value="1"/>
</dbReference>
<gene>
    <name evidence="3" type="ORF">SAMN04488579_11145</name>
</gene>
<evidence type="ECO:0000259" key="2">
    <source>
        <dbReference type="PROSITE" id="PS50943"/>
    </source>
</evidence>
<dbReference type="InterPro" id="IPR010982">
    <property type="entry name" value="Lambda_DNA-bd_dom_sf"/>
</dbReference>
<dbReference type="PANTHER" id="PTHR46558">
    <property type="entry name" value="TRACRIPTIONAL REGULATORY PROTEIN-RELATED-RELATED"/>
    <property type="match status" value="1"/>
</dbReference>
<dbReference type="CDD" id="cd00093">
    <property type="entry name" value="HTH_XRE"/>
    <property type="match status" value="1"/>
</dbReference>
<dbReference type="OrthoDB" id="9812495at2"/>
<evidence type="ECO:0000256" key="1">
    <source>
        <dbReference type="ARBA" id="ARBA00023125"/>
    </source>
</evidence>
<dbReference type="EMBL" id="FNOU01000011">
    <property type="protein sequence ID" value="SDX93185.1"/>
    <property type="molecule type" value="Genomic_DNA"/>
</dbReference>
<dbReference type="RefSeq" id="WP_090245253.1">
    <property type="nucleotide sequence ID" value="NZ_FNOU01000011.1"/>
</dbReference>
<dbReference type="Pfam" id="PF01381">
    <property type="entry name" value="HTH_3"/>
    <property type="match status" value="1"/>
</dbReference>
<keyword evidence="4" id="KW-1185">Reference proteome</keyword>
<reference evidence="4" key="1">
    <citation type="submission" date="2016-10" db="EMBL/GenBank/DDBJ databases">
        <authorList>
            <person name="Varghese N."/>
            <person name="Submissions S."/>
        </authorList>
    </citation>
    <scope>NUCLEOTIDE SEQUENCE [LARGE SCALE GENOMIC DNA]</scope>
    <source>
        <strain evidence="4">VPI 5359</strain>
    </source>
</reference>
<keyword evidence="1" id="KW-0238">DNA-binding</keyword>
<dbReference type="PROSITE" id="PS50943">
    <property type="entry name" value="HTH_CROC1"/>
    <property type="match status" value="1"/>
</dbReference>
<sequence>MNMNDILRNKRKALNLTQEQVASYLGITAPAVNKWEKGLSCPDITLLPALARLLKTDPNTLLCFEENLSDQEIGVFLNEVSTAIKSDSFQRGFFLAMEQIREYPRCGKLKHSLALVLEGGLLTANLTEDECQKFTLQIDRL</sequence>
<name>A0A1H3FQQ5_EUBBA</name>
<evidence type="ECO:0000313" key="3">
    <source>
        <dbReference type="EMBL" id="SDX93185.1"/>
    </source>
</evidence>
<organism evidence="3 4">
    <name type="scientific">Eubacterium barkeri</name>
    <name type="common">Clostridium barkeri</name>
    <dbReference type="NCBI Taxonomy" id="1528"/>
    <lineage>
        <taxon>Bacteria</taxon>
        <taxon>Bacillati</taxon>
        <taxon>Bacillota</taxon>
        <taxon>Clostridia</taxon>
        <taxon>Eubacteriales</taxon>
        <taxon>Eubacteriaceae</taxon>
        <taxon>Eubacterium</taxon>
    </lineage>
</organism>
<dbReference type="SMART" id="SM00530">
    <property type="entry name" value="HTH_XRE"/>
    <property type="match status" value="1"/>
</dbReference>
<proteinExistence type="predicted"/>
<feature type="domain" description="HTH cro/C1-type" evidence="2">
    <location>
        <begin position="7"/>
        <end position="61"/>
    </location>
</feature>
<dbReference type="InterPro" id="IPR001387">
    <property type="entry name" value="Cro/C1-type_HTH"/>
</dbReference>
<dbReference type="STRING" id="1528.SAMN04488579_11145"/>
<dbReference type="Gene3D" id="1.10.260.40">
    <property type="entry name" value="lambda repressor-like DNA-binding domains"/>
    <property type="match status" value="1"/>
</dbReference>
<dbReference type="AlphaFoldDB" id="A0A1H3FQQ5"/>
<accession>A0A1H3FQQ5</accession>